<feature type="region of interest" description="Disordered" evidence="1">
    <location>
        <begin position="56"/>
        <end position="78"/>
    </location>
</feature>
<evidence type="ECO:0000313" key="2">
    <source>
        <dbReference type="EMBL" id="QXJ25639.1"/>
    </source>
</evidence>
<proteinExistence type="predicted"/>
<dbReference type="Proteomes" id="UP001049518">
    <property type="component" value="Chromosome"/>
</dbReference>
<accession>A0ABX8R5F6</accession>
<reference evidence="2" key="1">
    <citation type="submission" date="2020-07" db="EMBL/GenBank/DDBJ databases">
        <authorList>
            <person name="Tarantini F.S."/>
            <person name="Hong K.W."/>
            <person name="Chan K.G."/>
        </authorList>
    </citation>
    <scope>NUCLEOTIDE SEQUENCE</scope>
    <source>
        <strain evidence="2">32-07</strain>
    </source>
</reference>
<sequence length="78" mass="7935">MSEPHITAESSNAVAIGALLAAGLSLSEEEIGRITAGHPVLRAKADALAALDLREDPPADPVAMTLTSALPGEDGHPR</sequence>
<name>A0ABX8R5F6_9ACTN</name>
<keyword evidence="3" id="KW-1185">Reference proteome</keyword>
<protein>
    <submittedName>
        <fullName evidence="2">Uncharacterized protein</fullName>
    </submittedName>
</protein>
<evidence type="ECO:0000313" key="3">
    <source>
        <dbReference type="Proteomes" id="UP001049518"/>
    </source>
</evidence>
<gene>
    <name evidence="2" type="ORF">AGRA3207_007160</name>
</gene>
<organism evidence="2 3">
    <name type="scientific">Actinomadura graeca</name>
    <dbReference type="NCBI Taxonomy" id="2750812"/>
    <lineage>
        <taxon>Bacteria</taxon>
        <taxon>Bacillati</taxon>
        <taxon>Actinomycetota</taxon>
        <taxon>Actinomycetes</taxon>
        <taxon>Streptosporangiales</taxon>
        <taxon>Thermomonosporaceae</taxon>
        <taxon>Actinomadura</taxon>
    </lineage>
</organism>
<dbReference type="RefSeq" id="WP_231331765.1">
    <property type="nucleotide sequence ID" value="NZ_CP059572.1"/>
</dbReference>
<evidence type="ECO:0000256" key="1">
    <source>
        <dbReference type="SAM" id="MobiDB-lite"/>
    </source>
</evidence>
<dbReference type="EMBL" id="CP059572">
    <property type="protein sequence ID" value="QXJ25639.1"/>
    <property type="molecule type" value="Genomic_DNA"/>
</dbReference>